<dbReference type="SUPFAM" id="SSF102114">
    <property type="entry name" value="Radical SAM enzymes"/>
    <property type="match status" value="1"/>
</dbReference>
<dbReference type="GO" id="GO:0051539">
    <property type="term" value="F:4 iron, 4 sulfur cluster binding"/>
    <property type="evidence" value="ECO:0007669"/>
    <property type="project" value="UniProtKB-KW"/>
</dbReference>
<sequence>MTPSRHPDRTPSLVFANAAGEITDYPELDMAGRSGGHFSRPNLEDLIPLPEGSDLFVMPGRNPVGIDPETGEPLLVAENPLDPHAGLQAVAAFMSPAHTAIHWAGFEKSKADLPHLPLYAYTAVGWLDGRFWVSAFRSDPDQRQEMNRFQPEKLIHRTEQWLRQNEQNRLIQHLGKCCLTYRCPAAINYFLRKFEAPLPTSPVCNAQCLGCISLQPSGCCPSTQDRINFVPTPKEIAEIAVPHLKTVKGGVASFGQGCEGEPLLQADTIEQAILLIRKQTDKGTVNLNSNASLPAAVDRLAHAGLDSLRVSMNSAQPVYHQRYYRPKGFTFDSVKQSIRIMKQHGRFVSLNYFILPGFTDDPAEFAALCELISEYSPDFLQLRNLNMDPDWYFDSLQFEEGGPPMGIRAWLRELKKRFPRLRYGYFNPPLR</sequence>
<proteinExistence type="predicted"/>
<feature type="domain" description="Radical SAM core" evidence="7">
    <location>
        <begin position="199"/>
        <end position="366"/>
    </location>
</feature>
<keyword evidence="4" id="KW-0479">Metal-binding</keyword>
<dbReference type="GO" id="GO:0046872">
    <property type="term" value="F:metal ion binding"/>
    <property type="evidence" value="ECO:0007669"/>
    <property type="project" value="UniProtKB-KW"/>
</dbReference>
<keyword evidence="9" id="KW-1185">Reference proteome</keyword>
<gene>
    <name evidence="8" type="ORF">OLX77_00510</name>
</gene>
<dbReference type="AlphaFoldDB" id="A0A9X4RL30"/>
<dbReference type="EMBL" id="JAPHEH010000001">
    <property type="protein sequence ID" value="MDG4474638.1"/>
    <property type="molecule type" value="Genomic_DNA"/>
</dbReference>
<dbReference type="Gene3D" id="3.20.20.70">
    <property type="entry name" value="Aldolase class I"/>
    <property type="match status" value="1"/>
</dbReference>
<dbReference type="InterPro" id="IPR034457">
    <property type="entry name" value="Organic_radical-activating"/>
</dbReference>
<comment type="caution">
    <text evidence="8">The sequence shown here is derived from an EMBL/GenBank/DDBJ whole genome shotgun (WGS) entry which is preliminary data.</text>
</comment>
<protein>
    <submittedName>
        <fullName evidence="8">Radical SAM protein</fullName>
    </submittedName>
</protein>
<evidence type="ECO:0000256" key="1">
    <source>
        <dbReference type="ARBA" id="ARBA00001966"/>
    </source>
</evidence>
<dbReference type="GO" id="GO:0003824">
    <property type="term" value="F:catalytic activity"/>
    <property type="evidence" value="ECO:0007669"/>
    <property type="project" value="InterPro"/>
</dbReference>
<evidence type="ECO:0000256" key="4">
    <source>
        <dbReference type="ARBA" id="ARBA00022723"/>
    </source>
</evidence>
<dbReference type="PANTHER" id="PTHR30352:SF5">
    <property type="entry name" value="PYRUVATE FORMATE-LYASE 1-ACTIVATING ENZYME"/>
    <property type="match status" value="1"/>
</dbReference>
<evidence type="ECO:0000256" key="5">
    <source>
        <dbReference type="ARBA" id="ARBA00023004"/>
    </source>
</evidence>
<evidence type="ECO:0000256" key="2">
    <source>
        <dbReference type="ARBA" id="ARBA00022485"/>
    </source>
</evidence>
<reference evidence="8" key="1">
    <citation type="journal article" date="2022" name="bioRxiv">
        <title>Thiovibrio frasassiensisgen. nov., sp. nov., an autotrophic, elemental sulfur disproportionating bacterium isolated from sulfidic karst sediment, and proposal of Thiovibrionaceae fam. nov.</title>
        <authorList>
            <person name="Aronson H."/>
            <person name="Thomas C."/>
            <person name="Bhattacharyya M."/>
            <person name="Eckstein S."/>
            <person name="Jensen S."/>
            <person name="Barco R."/>
            <person name="Macalady J."/>
            <person name="Amend J."/>
        </authorList>
    </citation>
    <scope>NUCLEOTIDE SEQUENCE</scope>
    <source>
        <strain evidence="8">RS19-109</strain>
    </source>
</reference>
<dbReference type="PANTHER" id="PTHR30352">
    <property type="entry name" value="PYRUVATE FORMATE-LYASE-ACTIVATING ENZYME"/>
    <property type="match status" value="1"/>
</dbReference>
<dbReference type="InterPro" id="IPR007197">
    <property type="entry name" value="rSAM"/>
</dbReference>
<accession>A0A9X4RL30</accession>
<evidence type="ECO:0000313" key="9">
    <source>
        <dbReference type="Proteomes" id="UP001154240"/>
    </source>
</evidence>
<dbReference type="RefSeq" id="WP_307631619.1">
    <property type="nucleotide sequence ID" value="NZ_JAPHEH010000001.1"/>
</dbReference>
<dbReference type="SFLD" id="SFLDG01109">
    <property type="entry name" value="Uncharacterised_Radical_SAM_Su"/>
    <property type="match status" value="1"/>
</dbReference>
<name>A0A9X4RL30_9BACT</name>
<evidence type="ECO:0000259" key="7">
    <source>
        <dbReference type="Pfam" id="PF04055"/>
    </source>
</evidence>
<keyword evidence="2" id="KW-0004">4Fe-4S</keyword>
<dbReference type="Pfam" id="PF04055">
    <property type="entry name" value="Radical_SAM"/>
    <property type="match status" value="1"/>
</dbReference>
<keyword evidence="3" id="KW-0949">S-adenosyl-L-methionine</keyword>
<keyword evidence="5" id="KW-0408">Iron</keyword>
<evidence type="ECO:0000256" key="3">
    <source>
        <dbReference type="ARBA" id="ARBA00022691"/>
    </source>
</evidence>
<evidence type="ECO:0000256" key="6">
    <source>
        <dbReference type="ARBA" id="ARBA00023014"/>
    </source>
</evidence>
<dbReference type="SFLD" id="SFLDS00029">
    <property type="entry name" value="Radical_SAM"/>
    <property type="match status" value="1"/>
</dbReference>
<organism evidence="8 9">
    <name type="scientific">Thiovibrio frasassiensis</name>
    <dbReference type="NCBI Taxonomy" id="2984131"/>
    <lineage>
        <taxon>Bacteria</taxon>
        <taxon>Pseudomonadati</taxon>
        <taxon>Thermodesulfobacteriota</taxon>
        <taxon>Desulfobulbia</taxon>
        <taxon>Desulfobulbales</taxon>
        <taxon>Thiovibrionaceae</taxon>
        <taxon>Thiovibrio</taxon>
    </lineage>
</organism>
<dbReference type="CDD" id="cd01335">
    <property type="entry name" value="Radical_SAM"/>
    <property type="match status" value="1"/>
</dbReference>
<dbReference type="InterPro" id="IPR013785">
    <property type="entry name" value="Aldolase_TIM"/>
</dbReference>
<keyword evidence="6" id="KW-0411">Iron-sulfur</keyword>
<dbReference type="Proteomes" id="UP001154240">
    <property type="component" value="Unassembled WGS sequence"/>
</dbReference>
<dbReference type="InterPro" id="IPR058240">
    <property type="entry name" value="rSAM_sf"/>
</dbReference>
<comment type="cofactor">
    <cofactor evidence="1">
        <name>[4Fe-4S] cluster</name>
        <dbReference type="ChEBI" id="CHEBI:49883"/>
    </cofactor>
</comment>
<evidence type="ECO:0000313" key="8">
    <source>
        <dbReference type="EMBL" id="MDG4474638.1"/>
    </source>
</evidence>
<reference evidence="8" key="2">
    <citation type="submission" date="2022-10" db="EMBL/GenBank/DDBJ databases">
        <authorList>
            <person name="Aronson H.S."/>
        </authorList>
    </citation>
    <scope>NUCLEOTIDE SEQUENCE</scope>
    <source>
        <strain evidence="8">RS19-109</strain>
    </source>
</reference>